<proteinExistence type="predicted"/>
<dbReference type="RefSeq" id="WP_042529710.1">
    <property type="nucleotide sequence ID" value="NZ_CDGG01000001.1"/>
</dbReference>
<name>A0A0A1M6K5_9BACI</name>
<evidence type="ECO:0000313" key="1">
    <source>
        <dbReference type="EMBL" id="CEI80910.1"/>
    </source>
</evidence>
<reference evidence="1 2" key="1">
    <citation type="submission" date="2014-11" db="EMBL/GenBank/DDBJ databases">
        <authorList>
            <person name="Urmite Genomes Urmite Genomes"/>
        </authorList>
    </citation>
    <scope>NUCLEOTIDE SEQUENCE [LARGE SCALE GENOMIC DNA]</scope>
    <source>
        <strain evidence="1 2">Oc5</strain>
    </source>
</reference>
<protein>
    <submittedName>
        <fullName evidence="1">Uncharacterized protein</fullName>
    </submittedName>
</protein>
<evidence type="ECO:0000313" key="2">
    <source>
        <dbReference type="Proteomes" id="UP000040453"/>
    </source>
</evidence>
<gene>
    <name evidence="1" type="ORF">BN997_00723</name>
</gene>
<sequence length="100" mass="11521">MGNKQISNSFNHSNLDNVNIQSEIIEKYSIDKSDLEALEKEIRLHSKDEISKEQNMLFYDKFQESLINEDKKEANKYLNWIERGLNSTAALSTIITALGL</sequence>
<dbReference type="Proteomes" id="UP000040453">
    <property type="component" value="Unassembled WGS sequence"/>
</dbReference>
<keyword evidence="2" id="KW-1185">Reference proteome</keyword>
<dbReference type="EMBL" id="CDGG01000001">
    <property type="protein sequence ID" value="CEI80910.1"/>
    <property type="molecule type" value="Genomic_DNA"/>
</dbReference>
<accession>A0A0A1M6K5</accession>
<dbReference type="AlphaFoldDB" id="A0A0A1M6K5"/>
<organism evidence="1 2">
    <name type="scientific">Oceanobacillus oncorhynchi</name>
    <dbReference type="NCBI Taxonomy" id="545501"/>
    <lineage>
        <taxon>Bacteria</taxon>
        <taxon>Bacillati</taxon>
        <taxon>Bacillota</taxon>
        <taxon>Bacilli</taxon>
        <taxon>Bacillales</taxon>
        <taxon>Bacillaceae</taxon>
        <taxon>Oceanobacillus</taxon>
    </lineage>
</organism>